<keyword evidence="5 14" id="KW-0547">Nucleotide-binding</keyword>
<dbReference type="InterPro" id="IPR036869">
    <property type="entry name" value="J_dom_sf"/>
</dbReference>
<dbReference type="Gene3D" id="3.30.505.10">
    <property type="entry name" value="SH2 domain"/>
    <property type="match status" value="1"/>
</dbReference>
<accession>A0ABR1DXP1</accession>
<dbReference type="PROSITE" id="PS50001">
    <property type="entry name" value="SH2"/>
    <property type="match status" value="1"/>
</dbReference>
<dbReference type="InterPro" id="IPR008266">
    <property type="entry name" value="Tyr_kinase_AS"/>
</dbReference>
<evidence type="ECO:0000256" key="14">
    <source>
        <dbReference type="PROSITE-ProRule" id="PRU10141"/>
    </source>
</evidence>
<feature type="coiled-coil region" evidence="15">
    <location>
        <begin position="556"/>
        <end position="618"/>
    </location>
</feature>
<comment type="catalytic activity">
    <reaction evidence="11">
        <text>L-tyrosyl-[protein] + ATP = O-phospho-L-tyrosyl-[protein] + ADP + H(+)</text>
        <dbReference type="Rhea" id="RHEA:10596"/>
        <dbReference type="Rhea" id="RHEA-COMP:10136"/>
        <dbReference type="Rhea" id="RHEA-COMP:20101"/>
        <dbReference type="ChEBI" id="CHEBI:15378"/>
        <dbReference type="ChEBI" id="CHEBI:30616"/>
        <dbReference type="ChEBI" id="CHEBI:46858"/>
        <dbReference type="ChEBI" id="CHEBI:61978"/>
        <dbReference type="ChEBI" id="CHEBI:456216"/>
        <dbReference type="EC" id="2.7.10.2"/>
    </reaction>
</comment>
<feature type="region of interest" description="Disordered" evidence="16">
    <location>
        <begin position="944"/>
        <end position="963"/>
    </location>
</feature>
<evidence type="ECO:0000256" key="7">
    <source>
        <dbReference type="ARBA" id="ARBA00022777"/>
    </source>
</evidence>
<evidence type="ECO:0000256" key="6">
    <source>
        <dbReference type="ARBA" id="ARBA00022771"/>
    </source>
</evidence>
<dbReference type="SMART" id="SM00252">
    <property type="entry name" value="SH2"/>
    <property type="match status" value="1"/>
</dbReference>
<dbReference type="PROSITE" id="PS00109">
    <property type="entry name" value="PROTEIN_KINASE_TYR"/>
    <property type="match status" value="1"/>
</dbReference>
<feature type="coiled-coil region" evidence="15">
    <location>
        <begin position="450"/>
        <end position="529"/>
    </location>
</feature>
<dbReference type="HAMAP" id="MF_01152">
    <property type="entry name" value="DnaJ"/>
    <property type="match status" value="1"/>
</dbReference>
<evidence type="ECO:0000256" key="8">
    <source>
        <dbReference type="ARBA" id="ARBA00022833"/>
    </source>
</evidence>
<proteinExistence type="inferred from homology"/>
<feature type="coiled-coil region" evidence="15">
    <location>
        <begin position="692"/>
        <end position="793"/>
    </location>
</feature>
<dbReference type="Gene3D" id="1.10.510.10">
    <property type="entry name" value="Transferase(Phosphotransferase) domain 1"/>
    <property type="match status" value="1"/>
</dbReference>
<dbReference type="SMART" id="SM00271">
    <property type="entry name" value="DnaJ"/>
    <property type="match status" value="1"/>
</dbReference>
<dbReference type="InterPro" id="IPR020635">
    <property type="entry name" value="Tyr_kinase_cat_dom"/>
</dbReference>
<keyword evidence="7" id="KW-0418">Kinase</keyword>
<dbReference type="SUPFAM" id="SSF57938">
    <property type="entry name" value="DnaJ/Hsp40 cysteine-rich domain"/>
    <property type="match status" value="1"/>
</dbReference>
<dbReference type="PROSITE" id="PS51188">
    <property type="entry name" value="ZF_CR"/>
    <property type="match status" value="1"/>
</dbReference>
<feature type="domain" description="CR-type" evidence="20">
    <location>
        <begin position="146"/>
        <end position="230"/>
    </location>
</feature>
<organism evidence="21 22">
    <name type="scientific">Necator americanus</name>
    <name type="common">Human hookworm</name>
    <dbReference type="NCBI Taxonomy" id="51031"/>
    <lineage>
        <taxon>Eukaryota</taxon>
        <taxon>Metazoa</taxon>
        <taxon>Ecdysozoa</taxon>
        <taxon>Nematoda</taxon>
        <taxon>Chromadorea</taxon>
        <taxon>Rhabditida</taxon>
        <taxon>Rhabditina</taxon>
        <taxon>Rhabditomorpha</taxon>
        <taxon>Strongyloidea</taxon>
        <taxon>Ancylostomatidae</taxon>
        <taxon>Bunostominae</taxon>
        <taxon>Necator</taxon>
    </lineage>
</organism>
<feature type="domain" description="J" evidence="19">
    <location>
        <begin position="18"/>
        <end position="80"/>
    </location>
</feature>
<feature type="region of interest" description="Disordered" evidence="16">
    <location>
        <begin position="1051"/>
        <end position="1071"/>
    </location>
</feature>
<dbReference type="CDD" id="cd10719">
    <property type="entry name" value="DnaJ_zf"/>
    <property type="match status" value="1"/>
</dbReference>
<dbReference type="Pfam" id="PF01556">
    <property type="entry name" value="DnaJ_C"/>
    <property type="match status" value="1"/>
</dbReference>
<evidence type="ECO:0000256" key="4">
    <source>
        <dbReference type="ARBA" id="ARBA00022737"/>
    </source>
</evidence>
<dbReference type="CDD" id="cd06257">
    <property type="entry name" value="DnaJ"/>
    <property type="match status" value="1"/>
</dbReference>
<evidence type="ECO:0000256" key="9">
    <source>
        <dbReference type="ARBA" id="ARBA00022840"/>
    </source>
</evidence>
<evidence type="ECO:0000256" key="16">
    <source>
        <dbReference type="SAM" id="MobiDB-lite"/>
    </source>
</evidence>
<dbReference type="InterPro" id="IPR001245">
    <property type="entry name" value="Ser-Thr/Tyr_kinase_cat_dom"/>
</dbReference>
<reference evidence="21 22" key="1">
    <citation type="submission" date="2023-08" db="EMBL/GenBank/DDBJ databases">
        <title>A Necator americanus chromosomal reference genome.</title>
        <authorList>
            <person name="Ilik V."/>
            <person name="Petrzelkova K.J."/>
            <person name="Pardy F."/>
            <person name="Fuh T."/>
            <person name="Niatou-Singa F.S."/>
            <person name="Gouil Q."/>
            <person name="Baker L."/>
            <person name="Ritchie M.E."/>
            <person name="Jex A.R."/>
            <person name="Gazzola D."/>
            <person name="Li H."/>
            <person name="Toshio Fujiwara R."/>
            <person name="Zhan B."/>
            <person name="Aroian R.V."/>
            <person name="Pafco B."/>
            <person name="Schwarz E.M."/>
        </authorList>
    </citation>
    <scope>NUCLEOTIDE SEQUENCE [LARGE SCALE GENOMIC DNA]</scope>
    <source>
        <strain evidence="21 22">Aroian</strain>
        <tissue evidence="21">Whole animal</tissue>
    </source>
</reference>
<dbReference type="InterPro" id="IPR044713">
    <property type="entry name" value="DNJA1/2-like"/>
</dbReference>
<dbReference type="InterPro" id="IPR011009">
    <property type="entry name" value="Kinase-like_dom_sf"/>
</dbReference>
<dbReference type="Gene3D" id="2.10.230.10">
    <property type="entry name" value="Heat shock protein DnaJ, cysteine-rich domain"/>
    <property type="match status" value="1"/>
</dbReference>
<evidence type="ECO:0000256" key="5">
    <source>
        <dbReference type="ARBA" id="ARBA00022741"/>
    </source>
</evidence>
<dbReference type="EMBL" id="JAVFWL010000005">
    <property type="protein sequence ID" value="KAK6754988.1"/>
    <property type="molecule type" value="Genomic_DNA"/>
</dbReference>
<dbReference type="PROSITE" id="PS50076">
    <property type="entry name" value="DNAJ_2"/>
    <property type="match status" value="1"/>
</dbReference>
<evidence type="ECO:0000313" key="21">
    <source>
        <dbReference type="EMBL" id="KAK6754988.1"/>
    </source>
</evidence>
<evidence type="ECO:0000256" key="1">
    <source>
        <dbReference type="ARBA" id="ARBA00011903"/>
    </source>
</evidence>
<evidence type="ECO:0000256" key="11">
    <source>
        <dbReference type="ARBA" id="ARBA00051245"/>
    </source>
</evidence>
<dbReference type="CDD" id="cd10747">
    <property type="entry name" value="DnaJ_C"/>
    <property type="match status" value="1"/>
</dbReference>
<protein>
    <recommendedName>
        <fullName evidence="1">non-specific protein-tyrosine kinase</fullName>
        <ecNumber evidence="1">2.7.10.2</ecNumber>
    </recommendedName>
</protein>
<dbReference type="CDD" id="cd00192">
    <property type="entry name" value="PTKc"/>
    <property type="match status" value="1"/>
</dbReference>
<dbReference type="InterPro" id="IPR018253">
    <property type="entry name" value="DnaJ_domain_CS"/>
</dbReference>
<dbReference type="EC" id="2.7.10.2" evidence="1"/>
<evidence type="ECO:0000313" key="22">
    <source>
        <dbReference type="Proteomes" id="UP001303046"/>
    </source>
</evidence>
<name>A0ABR1DXP1_NECAM</name>
<sequence length="1552" mass="175902">MGGMGGMGRGQDGPVDTRLYDILKVRPDASEDDIKKSYRKLAKEFHPDKNPEHGDKFKEISFAYEILSNPERRRLYDARGMDGIKEGGGNGGGFGADLFSHIFGDDDDSPFGSFFGMGGGGRRRARRKFQDTVYPLNVTLEEVYNGKTAKLRLSKKALCTKCKGTGGKTGQTYECHSCRGRGVKNVVQQIGPGMIQQMQVRCPDCRGEGSRIPEADKCSNCKGERSEEVKKILEVHVEPGMRHNDKITFPREGDQSDPDVEPGDVVIVIQVKQHDVFEREGDDLIAKKTISLNEALCGYEIPLKHLDGRTLILKNKPGDIITPDCIRGIVGEGMPQRRHHDIRGNLYVKFDVTFPSDHFLEDEEKYKVIESAFPPVRKVPQPPNGEEVSLMEYDEKRYRGGKGGQAYEEDGVCSVANVMELPDVVKEKLIELDDENKQLRAEVCRLRATITNKDAILNELEEENVQLREAKQNETSGCSKCANLELTVTNLNLVLDEKNRECCKMEERIEVLTTSLTSSQDEIDELRRARTPLSPEQSTISEPANNDEMMRVQEERDDALFELEKAKYRINALEQERDDLGDRADAANAEIRDMTRHLKELREQLHGMEAELAASRNSVSIANRGNSMFAEFAEERVRLEADMKSLFSKYEAVRMQNYQLSNELDEARLLALRRTRNEGTARCRCHELSPELIHLRLRTQTLEDRLAKARNELVDMARVTKGIDPRLKSFYRSLKIEMESLRQERDKYREERDKLVDEKATLMVRVANAEKSLDYANDDVESLKLQLAMVKERDQKKDATKVAEMMNGGSENELLRLSTILSAAKSTPASRCEPVVPAELSCRQEDLQSIQIPPSTPLVPTEQHCSFNSTFDISERLPTEVRLKKLRFADTDQNEKEEAQRRESISASELRRIARKQARRAHSKVLPIGEPIFKVAAKIINPSAVSGKQEREKSPQKSLEAVGLSCSTKGKGSQFEGEGSLMDCNTTSETYDENKFDQTLASKLSHKESQQKLEEVRFLSEITGNDDEFEMNFSFKKRSLTDVGDFNKTSLEDVPEEKENDLSCKSSQGRRRRSYSLETGGTCSNFLCSAYMATKETKTKSRRRIRSSSGPIKIDTVVKESDEKYQEMFTHPLCETTGTAGSGGKGVENREIATTLPRVLKKVTEWFGSSGTPIEDEPFYHGYMERKEAERSLTKVGEFIVRKAMIRKNEGYIVSIRTKDQVLHLHIQELQNLYWLQTYCFTSISDLIRYHQAQKVPIYGNDIILQSFVQREQWQLYHEQVALGSRLGQGEFGDVFLGSLTVGLFTKPIKVAVKTLKEGSLSSDDRITFLREANVMLKLQHKHVVRLYGVATQKEPIMIVMELAAGGSLLDKVRKTKVDVTRKRKYCYHAFCGMEYLESQQVIHRDLAARNCLIGSSDTCKISDFGLSLLGRHHKEKHMTRVPVRYSNKSDVWSCGVLMFEVFTDGEVPYKEIQVLRDVRIAVMRGLRLKPPPDMPADDAAIMLQCFETDPDVRMSFAQLRSSYKSACSSNFLTKIADLFKSEKAEETTVNT</sequence>
<dbReference type="InterPro" id="IPR035849">
    <property type="entry name" value="Fes/Fps/Fer_SH2"/>
</dbReference>
<dbReference type="Pfam" id="PF00017">
    <property type="entry name" value="SH2"/>
    <property type="match status" value="1"/>
</dbReference>
<keyword evidence="10" id="KW-0829">Tyrosine-protein kinase</keyword>
<dbReference type="SUPFAM" id="SSF49493">
    <property type="entry name" value="HSP40/DnaJ peptide-binding domain"/>
    <property type="match status" value="2"/>
</dbReference>
<dbReference type="InterPro" id="IPR012724">
    <property type="entry name" value="DnaJ"/>
</dbReference>
<evidence type="ECO:0000256" key="3">
    <source>
        <dbReference type="ARBA" id="ARBA00022723"/>
    </source>
</evidence>
<dbReference type="InterPro" id="IPR008971">
    <property type="entry name" value="HSP40/DnaJ_pept-bd"/>
</dbReference>
<dbReference type="InterPro" id="IPR017441">
    <property type="entry name" value="Protein_kinase_ATP_BS"/>
</dbReference>
<keyword evidence="3 13" id="KW-0479">Metal-binding</keyword>
<dbReference type="InterPro" id="IPR001305">
    <property type="entry name" value="HSP_DnaJ_Cys-rich_dom"/>
</dbReference>
<keyword evidence="12" id="KW-0727">SH2 domain</keyword>
<evidence type="ECO:0000256" key="13">
    <source>
        <dbReference type="PROSITE-ProRule" id="PRU00546"/>
    </source>
</evidence>
<evidence type="ECO:0000256" key="10">
    <source>
        <dbReference type="ARBA" id="ARBA00023137"/>
    </source>
</evidence>
<feature type="domain" description="Protein kinase" evidence="18">
    <location>
        <begin position="1281"/>
        <end position="1533"/>
    </location>
</feature>
<dbReference type="Proteomes" id="UP001303046">
    <property type="component" value="Unassembled WGS sequence"/>
</dbReference>
<dbReference type="Gene3D" id="2.60.260.20">
    <property type="entry name" value="Urease metallochaperone UreE, N-terminal domain"/>
    <property type="match status" value="2"/>
</dbReference>
<keyword evidence="15" id="KW-0175">Coiled coil</keyword>
<dbReference type="Pfam" id="PF00226">
    <property type="entry name" value="DnaJ"/>
    <property type="match status" value="1"/>
</dbReference>
<keyword evidence="22" id="KW-1185">Reference proteome</keyword>
<dbReference type="PANTHER" id="PTHR43888">
    <property type="entry name" value="DNAJ-LIKE-2, ISOFORM A-RELATED"/>
    <property type="match status" value="1"/>
</dbReference>
<dbReference type="CDD" id="cd10361">
    <property type="entry name" value="SH2_Fps_family"/>
    <property type="match status" value="1"/>
</dbReference>
<dbReference type="SUPFAM" id="SSF46565">
    <property type="entry name" value="Chaperone J-domain"/>
    <property type="match status" value="1"/>
</dbReference>
<dbReference type="PROSITE" id="PS00107">
    <property type="entry name" value="PROTEIN_KINASE_ATP"/>
    <property type="match status" value="1"/>
</dbReference>
<evidence type="ECO:0000256" key="2">
    <source>
        <dbReference type="ARBA" id="ARBA00022679"/>
    </source>
</evidence>
<evidence type="ECO:0000259" key="18">
    <source>
        <dbReference type="PROSITE" id="PS50011"/>
    </source>
</evidence>
<dbReference type="InterPro" id="IPR036860">
    <property type="entry name" value="SH2_dom_sf"/>
</dbReference>
<evidence type="ECO:0000256" key="12">
    <source>
        <dbReference type="PROSITE-ProRule" id="PRU00191"/>
    </source>
</evidence>
<keyword evidence="2" id="KW-0808">Transferase</keyword>
<dbReference type="SUPFAM" id="SSF55550">
    <property type="entry name" value="SH2 domain"/>
    <property type="match status" value="1"/>
</dbReference>
<feature type="zinc finger region" description="CR-type" evidence="13">
    <location>
        <begin position="146"/>
        <end position="230"/>
    </location>
</feature>
<dbReference type="Pfam" id="PF00684">
    <property type="entry name" value="DnaJ_CXXCXGXG"/>
    <property type="match status" value="1"/>
</dbReference>
<dbReference type="PROSITE" id="PS00636">
    <property type="entry name" value="DNAJ_1"/>
    <property type="match status" value="1"/>
</dbReference>
<keyword evidence="9 14" id="KW-0067">ATP-binding</keyword>
<dbReference type="Gene3D" id="3.30.200.20">
    <property type="entry name" value="Phosphorylase Kinase, domain 1"/>
    <property type="match status" value="1"/>
</dbReference>
<keyword evidence="6 13" id="KW-0863">Zinc-finger</keyword>
<dbReference type="InterPro" id="IPR000719">
    <property type="entry name" value="Prot_kinase_dom"/>
</dbReference>
<evidence type="ECO:0000259" key="17">
    <source>
        <dbReference type="PROSITE" id="PS50001"/>
    </source>
</evidence>
<dbReference type="InterPro" id="IPR000980">
    <property type="entry name" value="SH2"/>
</dbReference>
<dbReference type="SUPFAM" id="SSF56112">
    <property type="entry name" value="Protein kinase-like (PK-like)"/>
    <property type="match status" value="1"/>
</dbReference>
<feature type="binding site" evidence="14">
    <location>
        <position position="1314"/>
    </location>
    <ligand>
        <name>ATP</name>
        <dbReference type="ChEBI" id="CHEBI:30616"/>
    </ligand>
</feature>
<dbReference type="InterPro" id="IPR001623">
    <property type="entry name" value="DnaJ_domain"/>
</dbReference>
<comment type="caution">
    <text evidence="21">The sequence shown here is derived from an EMBL/GenBank/DDBJ whole genome shotgun (WGS) entry which is preliminary data.</text>
</comment>
<evidence type="ECO:0000259" key="20">
    <source>
        <dbReference type="PROSITE" id="PS51188"/>
    </source>
</evidence>
<dbReference type="Gene3D" id="1.10.287.110">
    <property type="entry name" value="DnaJ domain"/>
    <property type="match status" value="1"/>
</dbReference>
<dbReference type="InterPro" id="IPR002939">
    <property type="entry name" value="DnaJ_C"/>
</dbReference>
<dbReference type="Gene3D" id="1.10.287.1490">
    <property type="match status" value="1"/>
</dbReference>
<gene>
    <name evidence="21" type="primary">Necator_chrV.g18555</name>
    <name evidence="21" type="ORF">RB195_013764</name>
</gene>
<evidence type="ECO:0000259" key="19">
    <source>
        <dbReference type="PROSITE" id="PS50076"/>
    </source>
</evidence>
<dbReference type="PRINTS" id="PR00625">
    <property type="entry name" value="JDOMAIN"/>
</dbReference>
<keyword evidence="8 13" id="KW-0862">Zinc</keyword>
<feature type="domain" description="SH2" evidence="17">
    <location>
        <begin position="1179"/>
        <end position="1269"/>
    </location>
</feature>
<dbReference type="SMART" id="SM00219">
    <property type="entry name" value="TyrKc"/>
    <property type="match status" value="1"/>
</dbReference>
<evidence type="ECO:0000256" key="15">
    <source>
        <dbReference type="SAM" id="Coils"/>
    </source>
</evidence>
<dbReference type="InterPro" id="IPR036410">
    <property type="entry name" value="HSP_DnaJ_Cys-rich_dom_sf"/>
</dbReference>
<dbReference type="Pfam" id="PF07714">
    <property type="entry name" value="PK_Tyr_Ser-Thr"/>
    <property type="match status" value="1"/>
</dbReference>
<keyword evidence="4" id="KW-0677">Repeat</keyword>
<dbReference type="PROSITE" id="PS50011">
    <property type="entry name" value="PROTEIN_KINASE_DOM"/>
    <property type="match status" value="1"/>
</dbReference>